<sequence>MGRSRFSTSHSTREAPKYTTIDIQSSAGAIASSALLRGARRGGAANGDVAVLQMCASLVHSGLKLKLRKWAKISTLTCFALKRATKNDVIQIQDTSGMQQELPLVHASSWKSMQLITGSTKQFLVGEPPRTGLWQRGPKDGDP</sequence>
<dbReference type="VEuPathDB" id="FungiDB:PAAG_07691"/>
<dbReference type="AlphaFoldDB" id="C1HAN7"/>
<evidence type="ECO:0000313" key="2">
    <source>
        <dbReference type="Proteomes" id="UP000002059"/>
    </source>
</evidence>
<dbReference type="EMBL" id="KN294017">
    <property type="protein sequence ID" value="EEH37410.2"/>
    <property type="molecule type" value="Genomic_DNA"/>
</dbReference>
<organism evidence="1 2">
    <name type="scientific">Paracoccidioides lutzii (strain ATCC MYA-826 / Pb01)</name>
    <name type="common">Paracoccidioides brasiliensis</name>
    <dbReference type="NCBI Taxonomy" id="502779"/>
    <lineage>
        <taxon>Eukaryota</taxon>
        <taxon>Fungi</taxon>
        <taxon>Dikarya</taxon>
        <taxon>Ascomycota</taxon>
        <taxon>Pezizomycotina</taxon>
        <taxon>Eurotiomycetes</taxon>
        <taxon>Eurotiomycetidae</taxon>
        <taxon>Onygenales</taxon>
        <taxon>Ajellomycetaceae</taxon>
        <taxon>Paracoccidioides</taxon>
    </lineage>
</organism>
<reference evidence="1 2" key="1">
    <citation type="journal article" date="2011" name="PLoS Genet.">
        <title>Comparative genomic analysis of human fungal pathogens causing paracoccidioidomycosis.</title>
        <authorList>
            <person name="Desjardins C.A."/>
            <person name="Champion M.D."/>
            <person name="Holder J.W."/>
            <person name="Muszewska A."/>
            <person name="Goldberg J."/>
            <person name="Bailao A.M."/>
            <person name="Brigido M.M."/>
            <person name="Ferreira M.E."/>
            <person name="Garcia A.M."/>
            <person name="Grynberg M."/>
            <person name="Gujja S."/>
            <person name="Heiman D.I."/>
            <person name="Henn M.R."/>
            <person name="Kodira C.D."/>
            <person name="Leon-Narvaez H."/>
            <person name="Longo L.V."/>
            <person name="Ma L.J."/>
            <person name="Malavazi I."/>
            <person name="Matsuo A.L."/>
            <person name="Morais F.V."/>
            <person name="Pereira M."/>
            <person name="Rodriguez-Brito S."/>
            <person name="Sakthikumar S."/>
            <person name="Salem-Izacc S.M."/>
            <person name="Sykes S.M."/>
            <person name="Teixeira M.M."/>
            <person name="Vallejo M.C."/>
            <person name="Walter M.E."/>
            <person name="Yandava C."/>
            <person name="Young S."/>
            <person name="Zeng Q."/>
            <person name="Zucker J."/>
            <person name="Felipe M.S."/>
            <person name="Goldman G.H."/>
            <person name="Haas B.J."/>
            <person name="McEwen J.G."/>
            <person name="Nino-Vega G."/>
            <person name="Puccia R."/>
            <person name="San-Blas G."/>
            <person name="Soares C.M."/>
            <person name="Birren B.W."/>
            <person name="Cuomo C.A."/>
        </authorList>
    </citation>
    <scope>NUCLEOTIDE SEQUENCE [LARGE SCALE GENOMIC DNA]</scope>
    <source>
        <strain evidence="2">ATCC MYA-826 / Pb01</strain>
    </source>
</reference>
<dbReference type="HOGENOM" id="CLU_1806775_0_0_1"/>
<dbReference type="KEGG" id="pbl:PAAG_07691"/>
<name>C1HAN7_PARBA</name>
<accession>C1HAN7</accession>
<gene>
    <name evidence="1" type="ORF">PAAG_07691</name>
</gene>
<protein>
    <submittedName>
        <fullName evidence="1">Uncharacterized protein</fullName>
    </submittedName>
</protein>
<evidence type="ECO:0000313" key="1">
    <source>
        <dbReference type="EMBL" id="EEH37410.2"/>
    </source>
</evidence>
<proteinExistence type="predicted"/>
<keyword evidence="2" id="KW-1185">Reference proteome</keyword>
<dbReference type="GeneID" id="9093513"/>
<dbReference type="Proteomes" id="UP000002059">
    <property type="component" value="Partially assembled WGS sequence"/>
</dbReference>
<dbReference type="RefSeq" id="XP_002790392.2">
    <property type="nucleotide sequence ID" value="XM_002790346.2"/>
</dbReference>